<dbReference type="SUPFAM" id="SSF52266">
    <property type="entry name" value="SGNH hydrolase"/>
    <property type="match status" value="1"/>
</dbReference>
<sequence length="348" mass="37377">MNQENQTKSGAGSPDNLLTRRRFFLHSGAAILATNMLTSCSGVLDDLLPKKDKPGLEEPEPPLRDKTLAFFGDSLTIGTGGTRPYGALVGAALSGRTVFSDGIVGQIAQSISIRQGGTPVTITVEGGKFDGTNAVKITKLSNEFLSTPINDNTYSRTGTIADIKCTITRTANSASGESYTITPESTSTTEIPADSVFILDDAVHLKTATQILWYGRNDVGDASAEEKILTALESSIAYITDPKRYLVLGVLLASPDIRGTVKYGQVTEINDTLAARYGKSFVPMTPPTAAELEAIGYTPTSEDNTDLENMNFPRGLRANESTDKIHLNDKGYQIVANRVVTKLKELKY</sequence>
<dbReference type="RefSeq" id="WP_229212025.1">
    <property type="nucleotide sequence ID" value="NZ_JAASQJ010000005.1"/>
</dbReference>
<gene>
    <name evidence="1" type="ORF">FHS68_004601</name>
</gene>
<organism evidence="1 2">
    <name type="scientific">Dyadobacter arcticus</name>
    <dbReference type="NCBI Taxonomy" id="1078754"/>
    <lineage>
        <taxon>Bacteria</taxon>
        <taxon>Pseudomonadati</taxon>
        <taxon>Bacteroidota</taxon>
        <taxon>Cytophagia</taxon>
        <taxon>Cytophagales</taxon>
        <taxon>Spirosomataceae</taxon>
        <taxon>Dyadobacter</taxon>
    </lineage>
</organism>
<evidence type="ECO:0000313" key="1">
    <source>
        <dbReference type="EMBL" id="NIJ55412.1"/>
    </source>
</evidence>
<evidence type="ECO:0000313" key="2">
    <source>
        <dbReference type="Proteomes" id="UP001179181"/>
    </source>
</evidence>
<comment type="caution">
    <text evidence="1">The sequence shown here is derived from an EMBL/GenBank/DDBJ whole genome shotgun (WGS) entry which is preliminary data.</text>
</comment>
<dbReference type="EMBL" id="JAASQJ010000005">
    <property type="protein sequence ID" value="NIJ55412.1"/>
    <property type="molecule type" value="Genomic_DNA"/>
</dbReference>
<accession>A0ABX0UR01</accession>
<protein>
    <submittedName>
        <fullName evidence="1">Lysophospholipase L1-like esterase</fullName>
    </submittedName>
</protein>
<reference evidence="1 2" key="1">
    <citation type="submission" date="2020-03" db="EMBL/GenBank/DDBJ databases">
        <title>Genomic Encyclopedia of Type Strains, Phase IV (KMG-IV): sequencing the most valuable type-strain genomes for metagenomic binning, comparative biology and taxonomic classification.</title>
        <authorList>
            <person name="Goeker M."/>
        </authorList>
    </citation>
    <scope>NUCLEOTIDE SEQUENCE [LARGE SCALE GENOMIC DNA]</scope>
    <source>
        <strain evidence="1 2">DSM 102865</strain>
    </source>
</reference>
<proteinExistence type="predicted"/>
<dbReference type="InterPro" id="IPR036514">
    <property type="entry name" value="SGNH_hydro_sf"/>
</dbReference>
<keyword evidence="2" id="KW-1185">Reference proteome</keyword>
<dbReference type="Gene3D" id="3.40.50.1110">
    <property type="entry name" value="SGNH hydrolase"/>
    <property type="match status" value="1"/>
</dbReference>
<dbReference type="Proteomes" id="UP001179181">
    <property type="component" value="Unassembled WGS sequence"/>
</dbReference>
<name>A0ABX0UR01_9BACT</name>